<reference evidence="4" key="1">
    <citation type="journal article" date="2019" name="Int. J. Syst. Evol. Microbiol.">
        <title>The Global Catalogue of Microorganisms (GCM) 10K type strain sequencing project: providing services to taxonomists for standard genome sequencing and annotation.</title>
        <authorList>
            <consortium name="The Broad Institute Genomics Platform"/>
            <consortium name="The Broad Institute Genome Sequencing Center for Infectious Disease"/>
            <person name="Wu L."/>
            <person name="Ma J."/>
        </authorList>
    </citation>
    <scope>NUCLEOTIDE SEQUENCE [LARGE SCALE GENOMIC DNA]</scope>
    <source>
        <strain evidence="4">CGMCC 4.7405</strain>
    </source>
</reference>
<feature type="transmembrane region" description="Helical" evidence="1">
    <location>
        <begin position="179"/>
        <end position="201"/>
    </location>
</feature>
<feature type="transmembrane region" description="Helical" evidence="1">
    <location>
        <begin position="148"/>
        <end position="167"/>
    </location>
</feature>
<accession>A0ABV8BY43</accession>
<gene>
    <name evidence="3" type="ORF">ACFOWZ_24510</name>
</gene>
<evidence type="ECO:0000313" key="3">
    <source>
        <dbReference type="EMBL" id="MFC3894656.1"/>
    </source>
</evidence>
<keyword evidence="4" id="KW-1185">Reference proteome</keyword>
<organism evidence="3 4">
    <name type="scientific">Lentzea rhizosphaerae</name>
    <dbReference type="NCBI Taxonomy" id="2041025"/>
    <lineage>
        <taxon>Bacteria</taxon>
        <taxon>Bacillati</taxon>
        <taxon>Actinomycetota</taxon>
        <taxon>Actinomycetes</taxon>
        <taxon>Pseudonocardiales</taxon>
        <taxon>Pseudonocardiaceae</taxon>
        <taxon>Lentzea</taxon>
    </lineage>
</organism>
<feature type="transmembrane region" description="Helical" evidence="1">
    <location>
        <begin position="105"/>
        <end position="128"/>
    </location>
</feature>
<keyword evidence="1" id="KW-0472">Membrane</keyword>
<keyword evidence="1" id="KW-1133">Transmembrane helix</keyword>
<dbReference type="EMBL" id="JBHRZI010000019">
    <property type="protein sequence ID" value="MFC3894656.1"/>
    <property type="molecule type" value="Genomic_DNA"/>
</dbReference>
<name>A0ABV8BY43_9PSEU</name>
<dbReference type="InterPro" id="IPR025565">
    <property type="entry name" value="DUF4328"/>
</dbReference>
<evidence type="ECO:0000256" key="1">
    <source>
        <dbReference type="SAM" id="Phobius"/>
    </source>
</evidence>
<proteinExistence type="predicted"/>
<keyword evidence="1" id="KW-0812">Transmembrane</keyword>
<comment type="caution">
    <text evidence="3">The sequence shown here is derived from an EMBL/GenBank/DDBJ whole genome shotgun (WGS) entry which is preliminary data.</text>
</comment>
<sequence length="227" mass="25172">MITEPFRPVRGIGIAASVLIGLTAVHAVADAITTQTFVKVVQDQIDGIGTMDDLEAANNLNLAVSIPGVLVTIAAGVTFIVWIYRSRRNAERVTYASEHRRGRGWAIGSWITPIVALWFPFQIVQDVWRSFDPAQQDRPLQARDKNGFLAIWWTAFLLMSWGNRVVTRLWLRDTDMATVATWTWVTAVVTIVAAALAVVLIKRLTDLQDVTRPQEFSGPVQVHVPGA</sequence>
<dbReference type="Proteomes" id="UP001595690">
    <property type="component" value="Unassembled WGS sequence"/>
</dbReference>
<evidence type="ECO:0000313" key="4">
    <source>
        <dbReference type="Proteomes" id="UP001595690"/>
    </source>
</evidence>
<feature type="domain" description="DUF4328" evidence="2">
    <location>
        <begin position="51"/>
        <end position="205"/>
    </location>
</feature>
<feature type="transmembrane region" description="Helical" evidence="1">
    <location>
        <begin position="62"/>
        <end position="84"/>
    </location>
</feature>
<dbReference type="RefSeq" id="WP_382376217.1">
    <property type="nucleotide sequence ID" value="NZ_JBHRZI010000019.1"/>
</dbReference>
<evidence type="ECO:0000259" key="2">
    <source>
        <dbReference type="Pfam" id="PF14219"/>
    </source>
</evidence>
<dbReference type="Pfam" id="PF14219">
    <property type="entry name" value="DUF4328"/>
    <property type="match status" value="1"/>
</dbReference>
<protein>
    <submittedName>
        <fullName evidence="3">DUF4328 domain-containing protein</fullName>
    </submittedName>
</protein>